<dbReference type="Proteomes" id="UP000667802">
    <property type="component" value="Unassembled WGS sequence"/>
</dbReference>
<reference evidence="2" key="1">
    <citation type="journal article" date="2021" name="Science">
        <title>Hunting the eagle killer: A cyanobacterial neurotoxin causes vacuolar myelinopathy.</title>
        <authorList>
            <person name="Breinlinger S."/>
            <person name="Phillips T.J."/>
            <person name="Haram B.N."/>
            <person name="Mares J."/>
            <person name="Martinez Yerena J.A."/>
            <person name="Hrouzek P."/>
            <person name="Sobotka R."/>
            <person name="Henderson W.M."/>
            <person name="Schmieder P."/>
            <person name="Williams S.M."/>
            <person name="Lauderdale J.D."/>
            <person name="Wilde H.D."/>
            <person name="Gerrin W."/>
            <person name="Kust A."/>
            <person name="Washington J.W."/>
            <person name="Wagner C."/>
            <person name="Geier B."/>
            <person name="Liebeke M."/>
            <person name="Enke H."/>
            <person name="Niedermeyer T.H.J."/>
            <person name="Wilde S.B."/>
        </authorList>
    </citation>
    <scope>NUCLEOTIDE SEQUENCE [LARGE SCALE GENOMIC DNA]</scope>
    <source>
        <strain evidence="2">Thurmond2011</strain>
    </source>
</reference>
<gene>
    <name evidence="1" type="ORF">G7B40_031755</name>
</gene>
<dbReference type="RefSeq" id="WP_208341159.1">
    <property type="nucleotide sequence ID" value="NZ_CAWQFN010000796.1"/>
</dbReference>
<keyword evidence="2" id="KW-1185">Reference proteome</keyword>
<protein>
    <submittedName>
        <fullName evidence="1">Uncharacterized protein</fullName>
    </submittedName>
</protein>
<dbReference type="EMBL" id="JAALHA020000022">
    <property type="protein sequence ID" value="MDR9899103.1"/>
    <property type="molecule type" value="Genomic_DNA"/>
</dbReference>
<comment type="caution">
    <text evidence="1">The sequence shown here is derived from an EMBL/GenBank/DDBJ whole genome shotgun (WGS) entry which is preliminary data.</text>
</comment>
<evidence type="ECO:0000313" key="1">
    <source>
        <dbReference type="EMBL" id="MDR9899103.1"/>
    </source>
</evidence>
<organism evidence="1 2">
    <name type="scientific">Aetokthonos hydrillicola Thurmond2011</name>
    <dbReference type="NCBI Taxonomy" id="2712845"/>
    <lineage>
        <taxon>Bacteria</taxon>
        <taxon>Bacillati</taxon>
        <taxon>Cyanobacteriota</taxon>
        <taxon>Cyanophyceae</taxon>
        <taxon>Nostocales</taxon>
        <taxon>Hapalosiphonaceae</taxon>
        <taxon>Aetokthonos</taxon>
    </lineage>
</organism>
<dbReference type="AlphaFoldDB" id="A0AAP5MD40"/>
<sequence>MTFRKNHKLGFTTNREKPLTSSPVCIRLDEELAEKLKAVPDWQDKLRTVLPELIESWTEGVNSISSPR</sequence>
<accession>A0AAP5MD40</accession>
<proteinExistence type="predicted"/>
<name>A0AAP5MD40_9CYAN</name>
<evidence type="ECO:0000313" key="2">
    <source>
        <dbReference type="Proteomes" id="UP000667802"/>
    </source>
</evidence>